<keyword evidence="4" id="KW-1185">Reference proteome</keyword>
<dbReference type="SMART" id="SM00594">
    <property type="entry name" value="UAS"/>
    <property type="match status" value="1"/>
</dbReference>
<dbReference type="InterPro" id="IPR006577">
    <property type="entry name" value="UAS"/>
</dbReference>
<dbReference type="InterPro" id="IPR029071">
    <property type="entry name" value="Ubiquitin-like_domsf"/>
</dbReference>
<dbReference type="Gene3D" id="3.10.20.90">
    <property type="entry name" value="Phosphatidylinositol 3-kinase Catalytic Subunit, Chain A, domain 1"/>
    <property type="match status" value="1"/>
</dbReference>
<evidence type="ECO:0000259" key="2">
    <source>
        <dbReference type="SMART" id="SM00594"/>
    </source>
</evidence>
<dbReference type="InterPro" id="IPR050730">
    <property type="entry name" value="UBX_domain-protein"/>
</dbReference>
<evidence type="ECO:0000313" key="3">
    <source>
        <dbReference type="EMBL" id="KAJ8614262.1"/>
    </source>
</evidence>
<dbReference type="Pfam" id="PF00789">
    <property type="entry name" value="UBX"/>
    <property type="match status" value="1"/>
</dbReference>
<evidence type="ECO:0000256" key="1">
    <source>
        <dbReference type="SAM" id="MobiDB-lite"/>
    </source>
</evidence>
<comment type="caution">
    <text evidence="3">The sequence shown here is derived from an EMBL/GenBank/DDBJ whole genome shotgun (WGS) entry which is preliminary data.</text>
</comment>
<dbReference type="AlphaFoldDB" id="A0AAD7UPC2"/>
<evidence type="ECO:0000313" key="4">
    <source>
        <dbReference type="Proteomes" id="UP001230188"/>
    </source>
</evidence>
<dbReference type="Gene3D" id="3.40.30.10">
    <property type="entry name" value="Glutaredoxin"/>
    <property type="match status" value="1"/>
</dbReference>
<dbReference type="Gene3D" id="1.10.8.10">
    <property type="entry name" value="DNA helicase RuvA subunit, C-terminal domain"/>
    <property type="match status" value="1"/>
</dbReference>
<protein>
    <recommendedName>
        <fullName evidence="2">UAS domain-containing protein</fullName>
    </recommendedName>
</protein>
<dbReference type="Proteomes" id="UP001230188">
    <property type="component" value="Unassembled WGS sequence"/>
</dbReference>
<accession>A0AAD7UPC2</accession>
<proteinExistence type="predicted"/>
<dbReference type="PANTHER" id="PTHR23322">
    <property type="entry name" value="FAS-ASSOCIATED PROTEIN"/>
    <property type="match status" value="1"/>
</dbReference>
<dbReference type="InterPro" id="IPR009060">
    <property type="entry name" value="UBA-like_sf"/>
</dbReference>
<dbReference type="GO" id="GO:0043161">
    <property type="term" value="P:proteasome-mediated ubiquitin-dependent protein catabolic process"/>
    <property type="evidence" value="ECO:0007669"/>
    <property type="project" value="TreeGrafter"/>
</dbReference>
<dbReference type="Pfam" id="PF14555">
    <property type="entry name" value="UBA_4"/>
    <property type="match status" value="1"/>
</dbReference>
<dbReference type="PANTHER" id="PTHR23322:SF6">
    <property type="entry name" value="UBX DOMAIN-CONTAINING PROTEIN 7"/>
    <property type="match status" value="1"/>
</dbReference>
<dbReference type="CDD" id="cd14348">
    <property type="entry name" value="UBA_p47"/>
    <property type="match status" value="1"/>
</dbReference>
<gene>
    <name evidence="3" type="ORF">CTAYLR_001125</name>
</gene>
<dbReference type="GO" id="GO:0005634">
    <property type="term" value="C:nucleus"/>
    <property type="evidence" value="ECO:0007669"/>
    <property type="project" value="TreeGrafter"/>
</dbReference>
<sequence>MTYGEEEKVINFMAVTGCEEEAARFHLEAHGWQLDLAVAQFLDGGGASSSRPARGEVEHEVRAPDRVKQQRLLDGEEEAQVAARPMAFADYQEKSGSLAKLFALPTKLMHSGEFQNARRDAKIDRKFLLVCVTDESHFGCVSMNRDVWADETVQAVVESQFVLWLRSHLDHQAVVYADRYDRDRTIPAEGDSRQQLFRVHPKHPHLAVVDPRTGRRLWMREGVVSAEQLVEALSDVCDRHSMDDAPRQPPPKTTTIPKPPEPSRPPWDGETLAPEPPDGALIQFKLVDKSTRAHFVRKRRFSESDTVATLFKFAQLETNADDAIFELRAGFPPKPLWPSANQTIAVAKLQNESIQMTLSK</sequence>
<organism evidence="3 4">
    <name type="scientific">Chrysophaeum taylorii</name>
    <dbReference type="NCBI Taxonomy" id="2483200"/>
    <lineage>
        <taxon>Eukaryota</taxon>
        <taxon>Sar</taxon>
        <taxon>Stramenopiles</taxon>
        <taxon>Ochrophyta</taxon>
        <taxon>Pelagophyceae</taxon>
        <taxon>Pelagomonadales</taxon>
        <taxon>Pelagomonadaceae</taxon>
        <taxon>Chrysophaeum</taxon>
    </lineage>
</organism>
<reference evidence="3" key="1">
    <citation type="submission" date="2023-01" db="EMBL/GenBank/DDBJ databases">
        <title>Metagenome sequencing of chrysophaentin producing Chrysophaeum taylorii.</title>
        <authorList>
            <person name="Davison J."/>
            <person name="Bewley C."/>
        </authorList>
    </citation>
    <scope>NUCLEOTIDE SEQUENCE</scope>
    <source>
        <strain evidence="3">NIES-1699</strain>
    </source>
</reference>
<dbReference type="SUPFAM" id="SSF52833">
    <property type="entry name" value="Thioredoxin-like"/>
    <property type="match status" value="1"/>
</dbReference>
<dbReference type="Pfam" id="PF13899">
    <property type="entry name" value="Thioredoxin_7"/>
    <property type="match status" value="1"/>
</dbReference>
<dbReference type="EMBL" id="JAQMWT010000009">
    <property type="protein sequence ID" value="KAJ8614262.1"/>
    <property type="molecule type" value="Genomic_DNA"/>
</dbReference>
<dbReference type="SUPFAM" id="SSF54236">
    <property type="entry name" value="Ubiquitin-like"/>
    <property type="match status" value="1"/>
</dbReference>
<dbReference type="InterPro" id="IPR001012">
    <property type="entry name" value="UBX_dom"/>
</dbReference>
<feature type="region of interest" description="Disordered" evidence="1">
    <location>
        <begin position="240"/>
        <end position="275"/>
    </location>
</feature>
<dbReference type="SUPFAM" id="SSF46934">
    <property type="entry name" value="UBA-like"/>
    <property type="match status" value="1"/>
</dbReference>
<name>A0AAD7UPC2_9STRA</name>
<dbReference type="CDD" id="cd02958">
    <property type="entry name" value="UAS"/>
    <property type="match status" value="1"/>
</dbReference>
<feature type="compositionally biased region" description="Pro residues" evidence="1">
    <location>
        <begin position="247"/>
        <end position="265"/>
    </location>
</feature>
<feature type="domain" description="UAS" evidence="2">
    <location>
        <begin position="97"/>
        <end position="238"/>
    </location>
</feature>
<dbReference type="GO" id="GO:0043130">
    <property type="term" value="F:ubiquitin binding"/>
    <property type="evidence" value="ECO:0007669"/>
    <property type="project" value="TreeGrafter"/>
</dbReference>
<dbReference type="InterPro" id="IPR036249">
    <property type="entry name" value="Thioredoxin-like_sf"/>
</dbReference>